<dbReference type="AlphaFoldDB" id="H6L384"/>
<feature type="signal peptide" evidence="1">
    <location>
        <begin position="1"/>
        <end position="20"/>
    </location>
</feature>
<dbReference type="Pfam" id="PF12094">
    <property type="entry name" value="DUF3570"/>
    <property type="match status" value="1"/>
</dbReference>
<dbReference type="InterPro" id="IPR021953">
    <property type="entry name" value="DUF3570"/>
</dbReference>
<organism evidence="2 3">
    <name type="scientific">Saprospira grandis (strain Lewin)</name>
    <dbReference type="NCBI Taxonomy" id="984262"/>
    <lineage>
        <taxon>Bacteria</taxon>
        <taxon>Pseudomonadati</taxon>
        <taxon>Bacteroidota</taxon>
        <taxon>Saprospiria</taxon>
        <taxon>Saprospirales</taxon>
        <taxon>Saprospiraceae</taxon>
        <taxon>Saprospira</taxon>
    </lineage>
</organism>
<dbReference type="STRING" id="984262.SGRA_2182"/>
<accession>H6L384</accession>
<dbReference type="HOGENOM" id="CLU_052167_0_0_10"/>
<name>H6L384_SAPGL</name>
<dbReference type="eggNOG" id="COG2067">
    <property type="taxonomic scope" value="Bacteria"/>
</dbReference>
<keyword evidence="3" id="KW-1185">Reference proteome</keyword>
<dbReference type="KEGG" id="sgn:SGRA_2182"/>
<dbReference type="EMBL" id="CP002831">
    <property type="protein sequence ID" value="AFC24911.1"/>
    <property type="molecule type" value="Genomic_DNA"/>
</dbReference>
<reference evidence="2 3" key="1">
    <citation type="journal article" date="2012" name="Stand. Genomic Sci.">
        <title>Complete genome sequencing and analysis of Saprospira grandis str. Lewin, a predatory marine bacterium.</title>
        <authorList>
            <person name="Saw J.H."/>
            <person name="Yuryev A."/>
            <person name="Kanbe M."/>
            <person name="Hou S."/>
            <person name="Young A.G."/>
            <person name="Aizawa S."/>
            <person name="Alam M."/>
        </authorList>
    </citation>
    <scope>NUCLEOTIDE SEQUENCE [LARGE SCALE GENOMIC DNA]</scope>
    <source>
        <strain evidence="2 3">Lewin</strain>
    </source>
</reference>
<evidence type="ECO:0000313" key="3">
    <source>
        <dbReference type="Proteomes" id="UP000007519"/>
    </source>
</evidence>
<dbReference type="Proteomes" id="UP000007519">
    <property type="component" value="Chromosome"/>
</dbReference>
<proteinExistence type="predicted"/>
<evidence type="ECO:0000256" key="1">
    <source>
        <dbReference type="SAM" id="SignalP"/>
    </source>
</evidence>
<sequence length="399" mass="45122">MKKTYLLGLVFWSIAASSWAQQAAQDSSYKIPANSRAITADLLSSYYQQDGQNGAVQGGQGTEKLQDVANKVQLYVPLDKNKAIQLQAGADSYSSASTDEIDNNPSSASAQDLRAYGQLSYQHKLLRQGVELSVGGGFSTEYDYQSVSANLGIKKDFYAGNSQLAFNFGLFQDNWKLIYPRELRGFVDAGRSDRQSLSFSLAYSQMITPSLQAIANVEYIRMAGLLSTPFHRVFFDDLSLDIERLPEMRSKIPASIRLHYYLNDYFILRSFYRYYWDDFGVEGHTAELELPIQLHPNFNVQAFYRYHQQTASDYFAPFAEHSVNSSFYTSDYDLSAFHSQQFGLGFRYAPAFGLLRSKSFLKSKRVVLFKSISARLAYYQRSTGLEAFIASLHLAFSLE</sequence>
<dbReference type="OrthoDB" id="5450709at2"/>
<evidence type="ECO:0008006" key="4">
    <source>
        <dbReference type="Google" id="ProtNLM"/>
    </source>
</evidence>
<keyword evidence="1" id="KW-0732">Signal</keyword>
<protein>
    <recommendedName>
        <fullName evidence="4">DUF3570 domain-containing protein</fullName>
    </recommendedName>
</protein>
<feature type="chain" id="PRO_5003603846" description="DUF3570 domain-containing protein" evidence="1">
    <location>
        <begin position="21"/>
        <end position="399"/>
    </location>
</feature>
<gene>
    <name evidence="2" type="ordered locus">SGRA_2182</name>
</gene>
<evidence type="ECO:0000313" key="2">
    <source>
        <dbReference type="EMBL" id="AFC24911.1"/>
    </source>
</evidence>
<dbReference type="RefSeq" id="WP_015692527.1">
    <property type="nucleotide sequence ID" value="NC_016940.1"/>
</dbReference>